<dbReference type="SUPFAM" id="SSF50978">
    <property type="entry name" value="WD40 repeat-like"/>
    <property type="match status" value="1"/>
</dbReference>
<keyword evidence="4" id="KW-1185">Reference proteome</keyword>
<evidence type="ECO:0000259" key="2">
    <source>
        <dbReference type="Pfam" id="PF10313"/>
    </source>
</evidence>
<protein>
    <recommendedName>
        <fullName evidence="2">DUF2415 domain-containing protein</fullName>
    </recommendedName>
</protein>
<comment type="caution">
    <text evidence="3">The sequence shown here is derived from an EMBL/GenBank/DDBJ whole genome shotgun (WGS) entry which is preliminary data.</text>
</comment>
<reference evidence="3" key="1">
    <citation type="submission" date="2022-07" db="EMBL/GenBank/DDBJ databases">
        <title>Phylogenomic reconstructions and comparative analyses of Kickxellomycotina fungi.</title>
        <authorList>
            <person name="Reynolds N.K."/>
            <person name="Stajich J.E."/>
            <person name="Barry K."/>
            <person name="Grigoriev I.V."/>
            <person name="Crous P."/>
            <person name="Smith M.E."/>
        </authorList>
    </citation>
    <scope>NUCLEOTIDE SEQUENCE</scope>
    <source>
        <strain evidence="3">NBRC 105414</strain>
    </source>
</reference>
<evidence type="ECO:0000313" key="3">
    <source>
        <dbReference type="EMBL" id="KAJ2776283.1"/>
    </source>
</evidence>
<organism evidence="3 4">
    <name type="scientific">Coemansia javaensis</name>
    <dbReference type="NCBI Taxonomy" id="2761396"/>
    <lineage>
        <taxon>Eukaryota</taxon>
        <taxon>Fungi</taxon>
        <taxon>Fungi incertae sedis</taxon>
        <taxon>Zoopagomycota</taxon>
        <taxon>Kickxellomycotina</taxon>
        <taxon>Kickxellomycetes</taxon>
        <taxon>Kickxellales</taxon>
        <taxon>Kickxellaceae</taxon>
        <taxon>Coemansia</taxon>
    </lineage>
</organism>
<dbReference type="Gene3D" id="2.130.10.10">
    <property type="entry name" value="YVTN repeat-like/Quinoprotein amine dehydrogenase"/>
    <property type="match status" value="1"/>
</dbReference>
<dbReference type="InterPro" id="IPR001680">
    <property type="entry name" value="WD40_rpt"/>
</dbReference>
<dbReference type="PANTHER" id="PTHR43991:SF9">
    <property type="entry name" value="DUF2415 DOMAIN-CONTAINING PROTEIN"/>
    <property type="match status" value="1"/>
</dbReference>
<dbReference type="SMART" id="SM00320">
    <property type="entry name" value="WD40"/>
    <property type="match status" value="3"/>
</dbReference>
<keyword evidence="1" id="KW-0853">WD repeat</keyword>
<dbReference type="EMBL" id="JANBUL010000377">
    <property type="protein sequence ID" value="KAJ2776283.1"/>
    <property type="molecule type" value="Genomic_DNA"/>
</dbReference>
<dbReference type="InterPro" id="IPR019417">
    <property type="entry name" value="DUF2415"/>
</dbReference>
<sequence>MVAGPPNWARYMPTPAAAPPPPPPLWAAASADATKLRRSSIVNSYEFVGPTPRRHQQRTSWNHWQLRDVVLCPSARPELYSIYRCNVDKYDISKQQSTRVLHDLEFDPVSVAVGGDFVVVGGQRAELAVARLGDPAATTTVVRSGGSINNFVTLDRVPPPGPRRRRLQRDSAVFADDGVTSLNITSERDAPRLLVCNNDHTVRLMSLPDLGLVTELTFPTAVNYAAVSPDGARMCVVGDTNEVFLFNKRGDAFEKIAVLTASNDASFSCDWSQSSELFAVGSQDGCVTVWDVRSREKLAQLETCQHGRSRGACRNVKFSPSGSVDLLAFSEHTSFVSIVDARSFDKRQALRVDPGPRDGASSGIGAAAAADLVDLLTPDSPALSGYDMQITGLRFSPDSSALFVGLEESILEYTVDRIGRHSFSSLELI</sequence>
<name>A0A9W8H286_9FUNG</name>
<evidence type="ECO:0000313" key="4">
    <source>
        <dbReference type="Proteomes" id="UP001140217"/>
    </source>
</evidence>
<dbReference type="OrthoDB" id="64353at2759"/>
<dbReference type="PROSITE" id="PS50294">
    <property type="entry name" value="WD_REPEATS_REGION"/>
    <property type="match status" value="1"/>
</dbReference>
<feature type="repeat" description="WD" evidence="1">
    <location>
        <begin position="259"/>
        <end position="300"/>
    </location>
</feature>
<dbReference type="Pfam" id="PF00400">
    <property type="entry name" value="WD40"/>
    <property type="match status" value="1"/>
</dbReference>
<feature type="domain" description="DUF2415" evidence="2">
    <location>
        <begin position="311"/>
        <end position="349"/>
    </location>
</feature>
<evidence type="ECO:0000256" key="1">
    <source>
        <dbReference type="PROSITE-ProRule" id="PRU00221"/>
    </source>
</evidence>
<accession>A0A9W8H286</accession>
<gene>
    <name evidence="3" type="ORF">H4R18_005749</name>
</gene>
<dbReference type="AlphaFoldDB" id="A0A9W8H286"/>
<dbReference type="PROSITE" id="PS50082">
    <property type="entry name" value="WD_REPEATS_2"/>
    <property type="match status" value="1"/>
</dbReference>
<dbReference type="Proteomes" id="UP001140217">
    <property type="component" value="Unassembled WGS sequence"/>
</dbReference>
<dbReference type="InterPro" id="IPR036322">
    <property type="entry name" value="WD40_repeat_dom_sf"/>
</dbReference>
<dbReference type="InterPro" id="IPR015943">
    <property type="entry name" value="WD40/YVTN_repeat-like_dom_sf"/>
</dbReference>
<dbReference type="PANTHER" id="PTHR43991">
    <property type="entry name" value="WD REPEAT PROTEIN (AFU_ORTHOLOGUE AFUA_8G05640)-RELATED"/>
    <property type="match status" value="1"/>
</dbReference>
<dbReference type="Pfam" id="PF10313">
    <property type="entry name" value="DUF2415"/>
    <property type="match status" value="1"/>
</dbReference>
<proteinExistence type="predicted"/>